<dbReference type="SUPFAM" id="SSF52047">
    <property type="entry name" value="RNI-like"/>
    <property type="match status" value="1"/>
</dbReference>
<evidence type="ECO:0000313" key="2">
    <source>
        <dbReference type="Proteomes" id="UP001197093"/>
    </source>
</evidence>
<protein>
    <recommendedName>
        <fullName evidence="3">F-box domain-containing protein</fullName>
    </recommendedName>
</protein>
<dbReference type="EMBL" id="JAHCVI010000002">
    <property type="protein sequence ID" value="KAG7289930.1"/>
    <property type="molecule type" value="Genomic_DNA"/>
</dbReference>
<sequence>MDADLAHISALASLCSTSRHLNNIATRHLYHHVRGKHWWRLARTLLARKDLAHRIRSMRIPSVTGVEEADCPPQVVAYYDSQRKIYLDAFLGDDRDEAMFHLGDDELYKGGGNIPVEILSSLCPNLETLESDIYYFGTFRFCAPHSMLHLRSIALSHNDTRYGMSLEHVAPLFRAAPNITHALFCMVSSCDKLDVTLPKLISLDFRKSTFSGSSLVDILSACPNLKTFRYEMGSAMVGDEQFTLREARDVFLAHAPKLESLCLDTSDNEIWKEDWDEAEASEVGGLFAERGVWLAFKPSIWGRRVRTSRPFAP</sequence>
<organism evidence="1 2">
    <name type="scientific">Staphylotrichum longicolle</name>
    <dbReference type="NCBI Taxonomy" id="669026"/>
    <lineage>
        <taxon>Eukaryota</taxon>
        <taxon>Fungi</taxon>
        <taxon>Dikarya</taxon>
        <taxon>Ascomycota</taxon>
        <taxon>Pezizomycotina</taxon>
        <taxon>Sordariomycetes</taxon>
        <taxon>Sordariomycetidae</taxon>
        <taxon>Sordariales</taxon>
        <taxon>Chaetomiaceae</taxon>
        <taxon>Staphylotrichum</taxon>
    </lineage>
</organism>
<comment type="caution">
    <text evidence="1">The sequence shown here is derived from an EMBL/GenBank/DDBJ whole genome shotgun (WGS) entry which is preliminary data.</text>
</comment>
<evidence type="ECO:0008006" key="3">
    <source>
        <dbReference type="Google" id="ProtNLM"/>
    </source>
</evidence>
<gene>
    <name evidence="1" type="ORF">NEMBOFW57_006307</name>
</gene>
<proteinExistence type="predicted"/>
<dbReference type="InterPro" id="IPR032675">
    <property type="entry name" value="LRR_dom_sf"/>
</dbReference>
<keyword evidence="2" id="KW-1185">Reference proteome</keyword>
<name>A0AAD4EYX9_9PEZI</name>
<dbReference type="Proteomes" id="UP001197093">
    <property type="component" value="Unassembled WGS sequence"/>
</dbReference>
<evidence type="ECO:0000313" key="1">
    <source>
        <dbReference type="EMBL" id="KAG7289930.1"/>
    </source>
</evidence>
<dbReference type="Gene3D" id="3.80.10.10">
    <property type="entry name" value="Ribonuclease Inhibitor"/>
    <property type="match status" value="1"/>
</dbReference>
<accession>A0AAD4EYX9</accession>
<dbReference type="AlphaFoldDB" id="A0AAD4EYX9"/>
<reference evidence="1" key="1">
    <citation type="submission" date="2023-02" db="EMBL/GenBank/DDBJ databases">
        <authorList>
            <person name="Palmer J.M."/>
        </authorList>
    </citation>
    <scope>NUCLEOTIDE SEQUENCE</scope>
    <source>
        <strain evidence="1">FW57</strain>
    </source>
</reference>